<accession>A0A812UBV0</accession>
<proteinExistence type="predicted"/>
<protein>
    <submittedName>
        <fullName evidence="2">PFP-BETA2 protein</fullName>
    </submittedName>
</protein>
<name>A0A812UBV0_9DINO</name>
<evidence type="ECO:0000313" key="2">
    <source>
        <dbReference type="EMBL" id="CAE7570447.1"/>
    </source>
</evidence>
<feature type="non-terminal residue" evidence="2">
    <location>
        <position position="1"/>
    </location>
</feature>
<feature type="compositionally biased region" description="Basic and acidic residues" evidence="1">
    <location>
        <begin position="35"/>
        <end position="51"/>
    </location>
</feature>
<gene>
    <name evidence="2" type="primary">PFP-BETA2</name>
    <name evidence="2" type="ORF">SNEC2469_LOCUS16626</name>
</gene>
<evidence type="ECO:0000313" key="3">
    <source>
        <dbReference type="Proteomes" id="UP000601435"/>
    </source>
</evidence>
<feature type="compositionally biased region" description="Basic and acidic residues" evidence="1">
    <location>
        <begin position="14"/>
        <end position="26"/>
    </location>
</feature>
<feature type="region of interest" description="Disordered" evidence="1">
    <location>
        <begin position="1"/>
        <end position="57"/>
    </location>
</feature>
<sequence>MLHLPSQPGSPQLEIRRPPKTTKEVKITPNLRPGKTREKTRRSDLEQHRAGDVPPLPKLLADGLPQFHERCIGEVWLADASAEVREILPITGKLEPLLVDKTKAEASLVLPVPPVPPAPPLPPAAQAAASEAQSSIPPAPEPEPSEPEPSEPTKARRVGAVSVANAVAASGTHNVLLGLRDFFDRPALAGSKLIGIRNLAKVHEFDIDDRFNYFLNQAGSDLLPTIHIRWNNMLLKQVTDICDSLQLNGLVFLCGPSEVLTIARITEHLQKERPATTVATVLHSVSGW</sequence>
<feature type="compositionally biased region" description="Low complexity" evidence="1">
    <location>
        <begin position="124"/>
        <end position="136"/>
    </location>
</feature>
<keyword evidence="3" id="KW-1185">Reference proteome</keyword>
<dbReference type="Proteomes" id="UP000601435">
    <property type="component" value="Unassembled WGS sequence"/>
</dbReference>
<dbReference type="OrthoDB" id="537915at2759"/>
<reference evidence="2" key="1">
    <citation type="submission" date="2021-02" db="EMBL/GenBank/DDBJ databases">
        <authorList>
            <person name="Dougan E. K."/>
            <person name="Rhodes N."/>
            <person name="Thang M."/>
            <person name="Chan C."/>
        </authorList>
    </citation>
    <scope>NUCLEOTIDE SEQUENCE</scope>
</reference>
<feature type="region of interest" description="Disordered" evidence="1">
    <location>
        <begin position="119"/>
        <end position="157"/>
    </location>
</feature>
<evidence type="ECO:0000256" key="1">
    <source>
        <dbReference type="SAM" id="MobiDB-lite"/>
    </source>
</evidence>
<organism evidence="2 3">
    <name type="scientific">Symbiodinium necroappetens</name>
    <dbReference type="NCBI Taxonomy" id="1628268"/>
    <lineage>
        <taxon>Eukaryota</taxon>
        <taxon>Sar</taxon>
        <taxon>Alveolata</taxon>
        <taxon>Dinophyceae</taxon>
        <taxon>Suessiales</taxon>
        <taxon>Symbiodiniaceae</taxon>
        <taxon>Symbiodinium</taxon>
    </lineage>
</organism>
<dbReference type="EMBL" id="CAJNJA010027131">
    <property type="protein sequence ID" value="CAE7570447.1"/>
    <property type="molecule type" value="Genomic_DNA"/>
</dbReference>
<comment type="caution">
    <text evidence="2">The sequence shown here is derived from an EMBL/GenBank/DDBJ whole genome shotgun (WGS) entry which is preliminary data.</text>
</comment>
<dbReference type="AlphaFoldDB" id="A0A812UBV0"/>